<dbReference type="InterPro" id="IPR012791">
    <property type="entry name" value="3-oxoacid_CoA-transf_B"/>
</dbReference>
<name>A0A1I0RT82_9FIRM</name>
<keyword evidence="4" id="KW-1185">Reference proteome</keyword>
<sequence>MGMGKKELMAKRAAMEVPSYSVINLGIGIPTMVANYLPEEKYVMIQGENGLLGIGKAPNAGMEDPNIINAGGIPCTLVKGGSFFDSGTSFGMIRKGHIDISFLGALEVDQDANLANWIVPGKIVPGMGGGMELAQNAKKVIILSMQTDKKGESKIRKNCTLPITAKNCVDMIITDMAVFQFENQKLVLKEIFADTTVQEVIDKTEAEIIVDKQIKIIPIELSENEVI</sequence>
<dbReference type="InterPro" id="IPR004165">
    <property type="entry name" value="CoA_trans_fam_I"/>
</dbReference>
<dbReference type="SMART" id="SM00882">
    <property type="entry name" value="CoA_trans"/>
    <property type="match status" value="1"/>
</dbReference>
<dbReference type="SUPFAM" id="SSF100950">
    <property type="entry name" value="NagB/RpiA/CoA transferase-like"/>
    <property type="match status" value="1"/>
</dbReference>
<reference evidence="3 4" key="1">
    <citation type="submission" date="2016-10" db="EMBL/GenBank/DDBJ databases">
        <authorList>
            <person name="de Groot N.N."/>
        </authorList>
    </citation>
    <scope>NUCLEOTIDE SEQUENCE [LARGE SCALE GENOMIC DNA]</scope>
    <source>
        <strain evidence="3 4">DSM 9179</strain>
    </source>
</reference>
<comment type="similarity">
    <text evidence="1">Belongs to the 3-oxoacid CoA-transferase subunit B family.</text>
</comment>
<dbReference type="InterPro" id="IPR037171">
    <property type="entry name" value="NagB/RpiA_transferase-like"/>
</dbReference>
<dbReference type="OrthoDB" id="9778604at2"/>
<dbReference type="Proteomes" id="UP000199701">
    <property type="component" value="Unassembled WGS sequence"/>
</dbReference>
<dbReference type="GO" id="GO:0008410">
    <property type="term" value="F:CoA-transferase activity"/>
    <property type="evidence" value="ECO:0007669"/>
    <property type="project" value="InterPro"/>
</dbReference>
<dbReference type="PANTHER" id="PTHR13707:SF57">
    <property type="entry name" value="SUCCINYL-COA:3-KETOACID COENZYME A TRANSFERASE SUBUNIT B-RELATED"/>
    <property type="match status" value="1"/>
</dbReference>
<accession>A0A1I0RT82</accession>
<dbReference type="Gene3D" id="3.40.1080.10">
    <property type="entry name" value="Glutaconate Coenzyme A-transferase"/>
    <property type="match status" value="1"/>
</dbReference>
<dbReference type="RefSeq" id="WP_092457699.1">
    <property type="nucleotide sequence ID" value="NZ_FOJI01000022.1"/>
</dbReference>
<dbReference type="STRING" id="99656.SAMN05421659_12257"/>
<evidence type="ECO:0000256" key="2">
    <source>
        <dbReference type="ARBA" id="ARBA00022679"/>
    </source>
</evidence>
<dbReference type="NCBIfam" id="TIGR02428">
    <property type="entry name" value="pcaJ_scoB_fam"/>
    <property type="match status" value="1"/>
</dbReference>
<dbReference type="EMBL" id="FOJI01000022">
    <property type="protein sequence ID" value="SEW44503.1"/>
    <property type="molecule type" value="Genomic_DNA"/>
</dbReference>
<dbReference type="PANTHER" id="PTHR13707">
    <property type="entry name" value="KETOACID-COENZYME A TRANSFERASE"/>
    <property type="match status" value="1"/>
</dbReference>
<evidence type="ECO:0000313" key="3">
    <source>
        <dbReference type="EMBL" id="SEW44503.1"/>
    </source>
</evidence>
<proteinExistence type="inferred from homology"/>
<dbReference type="Pfam" id="PF01144">
    <property type="entry name" value="CoA_trans"/>
    <property type="match status" value="1"/>
</dbReference>
<gene>
    <name evidence="3" type="ORF">SAMN05421659_12257</name>
</gene>
<dbReference type="AlphaFoldDB" id="A0A1I0RT82"/>
<organism evidence="3 4">
    <name type="scientific">[Clostridium] fimetarium</name>
    <dbReference type="NCBI Taxonomy" id="99656"/>
    <lineage>
        <taxon>Bacteria</taxon>
        <taxon>Bacillati</taxon>
        <taxon>Bacillota</taxon>
        <taxon>Clostridia</taxon>
        <taxon>Lachnospirales</taxon>
        <taxon>Lachnospiraceae</taxon>
    </lineage>
</organism>
<evidence type="ECO:0000256" key="1">
    <source>
        <dbReference type="ARBA" id="ARBA00007047"/>
    </source>
</evidence>
<evidence type="ECO:0000313" key="4">
    <source>
        <dbReference type="Proteomes" id="UP000199701"/>
    </source>
</evidence>
<keyword evidence="2 3" id="KW-0808">Transferase</keyword>
<protein>
    <submittedName>
        <fullName evidence="3">Acetate CoA/acetoacetate CoA-transferase beta subunit</fullName>
    </submittedName>
</protein>